<keyword evidence="4" id="KW-0479">Metal-binding</keyword>
<dbReference type="AlphaFoldDB" id="A0A8K0KSJ7"/>
<keyword evidence="9" id="KW-1185">Reference proteome</keyword>
<keyword evidence="5" id="KW-0460">Magnesium</keyword>
<evidence type="ECO:0000313" key="9">
    <source>
        <dbReference type="Proteomes" id="UP000792457"/>
    </source>
</evidence>
<dbReference type="GO" id="GO:0042811">
    <property type="term" value="P:pheromone biosynthetic process"/>
    <property type="evidence" value="ECO:0007669"/>
    <property type="project" value="UniProtKB-ARBA"/>
</dbReference>
<comment type="caution">
    <text evidence="8">The sequence shown here is derived from an EMBL/GenBank/DDBJ whole genome shotgun (WGS) entry which is preliminary data.</text>
</comment>
<dbReference type="Proteomes" id="UP000792457">
    <property type="component" value="Unassembled WGS sequence"/>
</dbReference>
<evidence type="ECO:0000256" key="1">
    <source>
        <dbReference type="ARBA" id="ARBA00001946"/>
    </source>
</evidence>
<evidence type="ECO:0000256" key="7">
    <source>
        <dbReference type="SAM" id="MobiDB-lite"/>
    </source>
</evidence>
<evidence type="ECO:0000313" key="8">
    <source>
        <dbReference type="EMBL" id="KAG8238995.1"/>
    </source>
</evidence>
<comment type="similarity">
    <text evidence="2">Belongs to the FPP/GGPP synthase family.</text>
</comment>
<comment type="cofactor">
    <cofactor evidence="1">
        <name>Mg(2+)</name>
        <dbReference type="ChEBI" id="CHEBI:18420"/>
    </cofactor>
</comment>
<dbReference type="OrthoDB" id="9927103at2759"/>
<dbReference type="Pfam" id="PF00348">
    <property type="entry name" value="polyprenyl_synt"/>
    <property type="match status" value="1"/>
</dbReference>
<feature type="region of interest" description="Disordered" evidence="7">
    <location>
        <begin position="37"/>
        <end position="63"/>
    </location>
</feature>
<reference evidence="8" key="2">
    <citation type="submission" date="2017-10" db="EMBL/GenBank/DDBJ databases">
        <title>Ladona fulva Genome sequencing and assembly.</title>
        <authorList>
            <person name="Murali S."/>
            <person name="Richards S."/>
            <person name="Bandaranaike D."/>
            <person name="Bellair M."/>
            <person name="Blankenburg K."/>
            <person name="Chao H."/>
            <person name="Dinh H."/>
            <person name="Doddapaneni H."/>
            <person name="Dugan-Rocha S."/>
            <person name="Elkadiri S."/>
            <person name="Gnanaolivu R."/>
            <person name="Hernandez B."/>
            <person name="Skinner E."/>
            <person name="Javaid M."/>
            <person name="Lee S."/>
            <person name="Li M."/>
            <person name="Ming W."/>
            <person name="Munidasa M."/>
            <person name="Muniz J."/>
            <person name="Nguyen L."/>
            <person name="Hughes D."/>
            <person name="Osuji N."/>
            <person name="Pu L.-L."/>
            <person name="Puazo M."/>
            <person name="Qu C."/>
            <person name="Quiroz J."/>
            <person name="Raj R."/>
            <person name="Weissenberger G."/>
            <person name="Xin Y."/>
            <person name="Zou X."/>
            <person name="Han Y."/>
            <person name="Worley K."/>
            <person name="Muzny D."/>
            <person name="Gibbs R."/>
        </authorList>
    </citation>
    <scope>NUCLEOTIDE SEQUENCE</scope>
    <source>
        <strain evidence="8">Sampled in the wild</strain>
    </source>
</reference>
<evidence type="ECO:0000256" key="6">
    <source>
        <dbReference type="ARBA" id="ARBA00023229"/>
    </source>
</evidence>
<dbReference type="GO" id="GO:0008299">
    <property type="term" value="P:isoprenoid biosynthetic process"/>
    <property type="evidence" value="ECO:0007669"/>
    <property type="project" value="UniProtKB-KW"/>
</dbReference>
<evidence type="ECO:0000256" key="5">
    <source>
        <dbReference type="ARBA" id="ARBA00022842"/>
    </source>
</evidence>
<keyword evidence="6" id="KW-0414">Isoprene biosynthesis</keyword>
<protein>
    <recommendedName>
        <fullName evidence="10">Decaprenyl-diphosphate synthase subunit 1</fullName>
    </recommendedName>
</protein>
<dbReference type="InterPro" id="IPR033749">
    <property type="entry name" value="Polyprenyl_synt_CS"/>
</dbReference>
<proteinExistence type="inferred from homology"/>
<dbReference type="GO" id="GO:1990234">
    <property type="term" value="C:transferase complex"/>
    <property type="evidence" value="ECO:0007669"/>
    <property type="project" value="TreeGrafter"/>
</dbReference>
<reference evidence="8" key="1">
    <citation type="submission" date="2013-04" db="EMBL/GenBank/DDBJ databases">
        <authorList>
            <person name="Qu J."/>
            <person name="Murali S.C."/>
            <person name="Bandaranaike D."/>
            <person name="Bellair M."/>
            <person name="Blankenburg K."/>
            <person name="Chao H."/>
            <person name="Dinh H."/>
            <person name="Doddapaneni H."/>
            <person name="Downs B."/>
            <person name="Dugan-Rocha S."/>
            <person name="Elkadiri S."/>
            <person name="Gnanaolivu R.D."/>
            <person name="Hernandez B."/>
            <person name="Javaid M."/>
            <person name="Jayaseelan J.C."/>
            <person name="Lee S."/>
            <person name="Li M."/>
            <person name="Ming W."/>
            <person name="Munidasa M."/>
            <person name="Muniz J."/>
            <person name="Nguyen L."/>
            <person name="Ongeri F."/>
            <person name="Osuji N."/>
            <person name="Pu L.-L."/>
            <person name="Puazo M."/>
            <person name="Qu C."/>
            <person name="Quiroz J."/>
            <person name="Raj R."/>
            <person name="Weissenberger G."/>
            <person name="Xin Y."/>
            <person name="Zou X."/>
            <person name="Han Y."/>
            <person name="Richards S."/>
            <person name="Worley K."/>
            <person name="Muzny D."/>
            <person name="Gibbs R."/>
        </authorList>
    </citation>
    <scope>NUCLEOTIDE SEQUENCE</scope>
    <source>
        <strain evidence="8">Sampled in the wild</strain>
    </source>
</reference>
<dbReference type="EMBL" id="KZ309484">
    <property type="protein sequence ID" value="KAG8238995.1"/>
    <property type="molecule type" value="Genomic_DNA"/>
</dbReference>
<evidence type="ECO:0000256" key="3">
    <source>
        <dbReference type="ARBA" id="ARBA00022679"/>
    </source>
</evidence>
<dbReference type="PROSITE" id="PS00723">
    <property type="entry name" value="POLYPRENYL_SYNTHASE_1"/>
    <property type="match status" value="1"/>
</dbReference>
<feature type="compositionally biased region" description="Basic and acidic residues" evidence="7">
    <location>
        <begin position="47"/>
        <end position="63"/>
    </location>
</feature>
<dbReference type="PANTHER" id="PTHR12001:SF69">
    <property type="entry name" value="ALL TRANS-POLYPRENYL-DIPHOSPHATE SYNTHASE PDSS1"/>
    <property type="match status" value="1"/>
</dbReference>
<dbReference type="GO" id="GO:0005739">
    <property type="term" value="C:mitochondrion"/>
    <property type="evidence" value="ECO:0007669"/>
    <property type="project" value="TreeGrafter"/>
</dbReference>
<name>A0A8K0KSJ7_LADFU</name>
<accession>A0A8K0KSJ7</accession>
<keyword evidence="3" id="KW-0808">Transferase</keyword>
<sequence length="189" mass="21371">MRLPATSRLEKGCSRTSVAPCSWGASFWRAMSVASAGPPPAISDHGPNAHENEHDVDHHSDKDVDPYRLLSEDLSTVFHDIRQELRKNTTKPELERIACYYFDGQGKALRPMVTLLMARAINEHLHRHRPSVERGILASQRQVAMIAEMIHSASLIHDDVIDQSDFRRGKPSVNALWDQKKVGFLFPRN</sequence>
<dbReference type="InterPro" id="IPR000092">
    <property type="entry name" value="Polyprenyl_synt"/>
</dbReference>
<dbReference type="GO" id="GO:0004659">
    <property type="term" value="F:prenyltransferase activity"/>
    <property type="evidence" value="ECO:0007669"/>
    <property type="project" value="InterPro"/>
</dbReference>
<evidence type="ECO:0008006" key="10">
    <source>
        <dbReference type="Google" id="ProtNLM"/>
    </source>
</evidence>
<dbReference type="SUPFAM" id="SSF48576">
    <property type="entry name" value="Terpenoid synthases"/>
    <property type="match status" value="1"/>
</dbReference>
<dbReference type="InterPro" id="IPR008949">
    <property type="entry name" value="Isoprenoid_synthase_dom_sf"/>
</dbReference>
<dbReference type="GO" id="GO:0046872">
    <property type="term" value="F:metal ion binding"/>
    <property type="evidence" value="ECO:0007669"/>
    <property type="project" value="UniProtKB-KW"/>
</dbReference>
<evidence type="ECO:0000256" key="2">
    <source>
        <dbReference type="ARBA" id="ARBA00006706"/>
    </source>
</evidence>
<gene>
    <name evidence="8" type="ORF">J437_LFUL005052</name>
</gene>
<evidence type="ECO:0000256" key="4">
    <source>
        <dbReference type="ARBA" id="ARBA00022723"/>
    </source>
</evidence>
<organism evidence="8 9">
    <name type="scientific">Ladona fulva</name>
    <name type="common">Scarce chaser dragonfly</name>
    <name type="synonym">Libellula fulva</name>
    <dbReference type="NCBI Taxonomy" id="123851"/>
    <lineage>
        <taxon>Eukaryota</taxon>
        <taxon>Metazoa</taxon>
        <taxon>Ecdysozoa</taxon>
        <taxon>Arthropoda</taxon>
        <taxon>Hexapoda</taxon>
        <taxon>Insecta</taxon>
        <taxon>Pterygota</taxon>
        <taxon>Palaeoptera</taxon>
        <taxon>Odonata</taxon>
        <taxon>Epiprocta</taxon>
        <taxon>Anisoptera</taxon>
        <taxon>Libelluloidea</taxon>
        <taxon>Libellulidae</taxon>
        <taxon>Ladona</taxon>
    </lineage>
</organism>
<dbReference type="Gene3D" id="1.10.600.10">
    <property type="entry name" value="Farnesyl Diphosphate Synthase"/>
    <property type="match status" value="1"/>
</dbReference>
<dbReference type="PANTHER" id="PTHR12001">
    <property type="entry name" value="GERANYLGERANYL PYROPHOSPHATE SYNTHASE"/>
    <property type="match status" value="1"/>
</dbReference>
<dbReference type="GO" id="GO:0006744">
    <property type="term" value="P:ubiquinone biosynthetic process"/>
    <property type="evidence" value="ECO:0007669"/>
    <property type="project" value="TreeGrafter"/>
</dbReference>